<evidence type="ECO:0000313" key="6">
    <source>
        <dbReference type="EMBL" id="QBX88407.1"/>
    </source>
</evidence>
<comment type="similarity">
    <text evidence="1 4">Belongs to the universal ribosomal protein uL6 family.</text>
</comment>
<dbReference type="FunFam" id="3.90.930.12:FF:000001">
    <property type="entry name" value="50S ribosomal protein L6"/>
    <property type="match status" value="1"/>
</dbReference>
<protein>
    <submittedName>
        <fullName evidence="6">Ribosomal protein L6</fullName>
    </submittedName>
</protein>
<dbReference type="NCBIfam" id="TIGR03654">
    <property type="entry name" value="L6_bact"/>
    <property type="match status" value="1"/>
</dbReference>
<dbReference type="InterPro" id="IPR019906">
    <property type="entry name" value="Ribosomal_uL6_bac-type"/>
</dbReference>
<evidence type="ECO:0000256" key="2">
    <source>
        <dbReference type="ARBA" id="ARBA00022980"/>
    </source>
</evidence>
<organism evidence="6">
    <name type="scientific">Acrochaetium secundatum</name>
    <dbReference type="NCBI Taxonomy" id="209631"/>
    <lineage>
        <taxon>Eukaryota</taxon>
        <taxon>Rhodophyta</taxon>
        <taxon>Florideophyceae</taxon>
        <taxon>Nemaliophycidae</taxon>
        <taxon>Acrochaetiales</taxon>
        <taxon>Acrochaetiaceae</taxon>
        <taxon>Acrochaetium</taxon>
    </lineage>
</organism>
<dbReference type="Gene3D" id="3.90.930.12">
    <property type="entry name" value="Ribosomal protein L6, alpha-beta domain"/>
    <property type="match status" value="2"/>
</dbReference>
<dbReference type="InterPro" id="IPR002358">
    <property type="entry name" value="Ribosomal_uL6_CS"/>
</dbReference>
<dbReference type="AlphaFoldDB" id="A0A4D6BLP2"/>
<reference evidence="6" key="1">
    <citation type="journal article" date="2019" name="Phycologia">
        <title>Chloroplast and mitochondrial genomes of Balbiania investiens (Balbianiales, Nemaliophycidae).</title>
        <authorList>
            <person name="Evans J.R."/>
            <person name="StAmour N."/>
            <person name="Verbruggen H."/>
            <person name="Salomaki E.D."/>
            <person name="Vis M.L."/>
        </authorList>
    </citation>
    <scope>NUCLEOTIDE SEQUENCE</scope>
</reference>
<feature type="domain" description="Large ribosomal subunit protein uL6 alpha-beta" evidence="5">
    <location>
        <begin position="95"/>
        <end position="168"/>
    </location>
</feature>
<dbReference type="InterPro" id="IPR036789">
    <property type="entry name" value="Ribosomal_uL6-like_a/b-dom_sf"/>
</dbReference>
<dbReference type="PANTHER" id="PTHR11655:SF14">
    <property type="entry name" value="LARGE RIBOSOMAL SUBUNIT PROTEIN UL6M"/>
    <property type="match status" value="1"/>
</dbReference>
<dbReference type="PIRSF" id="PIRSF002162">
    <property type="entry name" value="Ribosomal_L6"/>
    <property type="match status" value="1"/>
</dbReference>
<keyword evidence="2 4" id="KW-0689">Ribosomal protein</keyword>
<dbReference type="GO" id="GO:0003735">
    <property type="term" value="F:structural constituent of ribosome"/>
    <property type="evidence" value="ECO:0007669"/>
    <property type="project" value="InterPro"/>
</dbReference>
<gene>
    <name evidence="6" type="primary">rpl6</name>
</gene>
<dbReference type="GO" id="GO:0019843">
    <property type="term" value="F:rRNA binding"/>
    <property type="evidence" value="ECO:0007669"/>
    <property type="project" value="InterPro"/>
</dbReference>
<dbReference type="SUPFAM" id="SSF56053">
    <property type="entry name" value="Ribosomal protein L6"/>
    <property type="match status" value="2"/>
</dbReference>
<keyword evidence="6" id="KW-0934">Plastid</keyword>
<dbReference type="InterPro" id="IPR000702">
    <property type="entry name" value="Ribosomal_uL6-like"/>
</dbReference>
<dbReference type="GO" id="GO:0002181">
    <property type="term" value="P:cytoplasmic translation"/>
    <property type="evidence" value="ECO:0007669"/>
    <property type="project" value="TreeGrafter"/>
</dbReference>
<keyword evidence="3 4" id="KW-0687">Ribonucleoprotein</keyword>
<dbReference type="PRINTS" id="PR00059">
    <property type="entry name" value="RIBOSOMALL6"/>
</dbReference>
<dbReference type="GO" id="GO:0022625">
    <property type="term" value="C:cytosolic large ribosomal subunit"/>
    <property type="evidence" value="ECO:0007669"/>
    <property type="project" value="TreeGrafter"/>
</dbReference>
<evidence type="ECO:0000256" key="1">
    <source>
        <dbReference type="ARBA" id="ARBA00009356"/>
    </source>
</evidence>
<dbReference type="HAMAP" id="MF_01365_B">
    <property type="entry name" value="Ribosomal_uL6_B"/>
    <property type="match status" value="1"/>
</dbReference>
<dbReference type="PROSITE" id="PS00525">
    <property type="entry name" value="RIBOSOMAL_L6_1"/>
    <property type="match status" value="1"/>
</dbReference>
<accession>A0A4D6BLP2</accession>
<dbReference type="EMBL" id="MH026107">
    <property type="protein sequence ID" value="QBX88407.1"/>
    <property type="molecule type" value="Genomic_DNA"/>
</dbReference>
<evidence type="ECO:0000256" key="4">
    <source>
        <dbReference type="RuleBase" id="RU003869"/>
    </source>
</evidence>
<dbReference type="GeneID" id="40138522"/>
<sequence>MSRIGKQCIVLSKAVNTQIIGNIITVKGPKGALSHNIHDLIKISLSNNSDSKTIIVTTKNSTKQAQQLHGLSRTLINNMVIGVNEGFTKYLEIQGVGYRSQVDGRKLILNVGYSHPVVIEPPSEISIKVNNNTNIEITGIDKAVVGQLAAKIRSIRPPEPYKGKGIRYKGEVVKKKIGKAGK</sequence>
<name>A0A4D6BLP2_9FLOR</name>
<proteinExistence type="inferred from homology"/>
<geneLocation type="plastid" evidence="6"/>
<dbReference type="RefSeq" id="YP_009628624.1">
    <property type="nucleotide sequence ID" value="NC_042170.1"/>
</dbReference>
<dbReference type="Pfam" id="PF00347">
    <property type="entry name" value="Ribosomal_L6"/>
    <property type="match status" value="2"/>
</dbReference>
<evidence type="ECO:0000256" key="3">
    <source>
        <dbReference type="ARBA" id="ARBA00023274"/>
    </source>
</evidence>
<dbReference type="InterPro" id="IPR020040">
    <property type="entry name" value="Ribosomal_uL6_a/b-dom"/>
</dbReference>
<evidence type="ECO:0000259" key="5">
    <source>
        <dbReference type="Pfam" id="PF00347"/>
    </source>
</evidence>
<feature type="domain" description="Large ribosomal subunit protein uL6 alpha-beta" evidence="5">
    <location>
        <begin position="15"/>
        <end position="86"/>
    </location>
</feature>
<dbReference type="PANTHER" id="PTHR11655">
    <property type="entry name" value="60S/50S RIBOSOMAL PROTEIN L6/L9"/>
    <property type="match status" value="1"/>
</dbReference>